<protein>
    <recommendedName>
        <fullName evidence="3">DUF4192 domain-containing protein</fullName>
    </recommendedName>
</protein>
<dbReference type="InterPro" id="IPR025447">
    <property type="entry name" value="DUF4192"/>
</dbReference>
<accession>A0A7W7CWY5</accession>
<name>A0A7W7CWY5_9ACTN</name>
<gene>
    <name evidence="1" type="ORF">BKA14_006300</name>
</gene>
<comment type="caution">
    <text evidence="1">The sequence shown here is derived from an EMBL/GenBank/DDBJ whole genome shotgun (WGS) entry which is preliminary data.</text>
</comment>
<evidence type="ECO:0008006" key="3">
    <source>
        <dbReference type="Google" id="ProtNLM"/>
    </source>
</evidence>
<evidence type="ECO:0000313" key="1">
    <source>
        <dbReference type="EMBL" id="MBB4696152.1"/>
    </source>
</evidence>
<dbReference type="EMBL" id="JACHMF010000001">
    <property type="protein sequence ID" value="MBB4696152.1"/>
    <property type="molecule type" value="Genomic_DNA"/>
</dbReference>
<dbReference type="Proteomes" id="UP000542742">
    <property type="component" value="Unassembled WGS sequence"/>
</dbReference>
<dbReference type="AlphaFoldDB" id="A0A7W7CWY5"/>
<reference evidence="1 2" key="1">
    <citation type="submission" date="2020-08" db="EMBL/GenBank/DDBJ databases">
        <title>Sequencing the genomes of 1000 actinobacteria strains.</title>
        <authorList>
            <person name="Klenk H.-P."/>
        </authorList>
    </citation>
    <scope>NUCLEOTIDE SEQUENCE [LARGE SCALE GENOMIC DNA]</scope>
    <source>
        <strain evidence="1 2">DSM 45518</strain>
    </source>
</reference>
<sequence length="324" mass="35470">MQPDCRITVRNSADLIAVTPYLLGFHPSDSVVVIGTVGPVVSFAARHDFLAPDDEDADVIAPLVAAQEVEAVTLLGFGPPGPVDRTVRAFFRDLQHHGVRVLDRVRVTAGRWWSYDCADPLCCPPDGNPVPSPHSPIAASAVFQGHVALPDRRALVEQIAGVEGEQRERMRALTAELCARGSGPPEGIERAGRYLVQMAEERYSSGRTLTLEETALLGVLLADPVVFDHAVDRTRDEDWRVALWTEVTRRVEPVWVAPAAALLAYSAWRAGLGSLARVALDRALLHDPTHRFSWALDRLMAAGVSHELVDDLHETVREWPEGSL</sequence>
<dbReference type="Pfam" id="PF13830">
    <property type="entry name" value="DUF4192"/>
    <property type="match status" value="1"/>
</dbReference>
<evidence type="ECO:0000313" key="2">
    <source>
        <dbReference type="Proteomes" id="UP000542742"/>
    </source>
</evidence>
<proteinExistence type="predicted"/>
<organism evidence="1 2">
    <name type="scientific">Paractinoplanes abujensis</name>
    <dbReference type="NCBI Taxonomy" id="882441"/>
    <lineage>
        <taxon>Bacteria</taxon>
        <taxon>Bacillati</taxon>
        <taxon>Actinomycetota</taxon>
        <taxon>Actinomycetes</taxon>
        <taxon>Micromonosporales</taxon>
        <taxon>Micromonosporaceae</taxon>
        <taxon>Paractinoplanes</taxon>
    </lineage>
</organism>
<keyword evidence="2" id="KW-1185">Reference proteome</keyword>
<dbReference type="RefSeq" id="WP_184954399.1">
    <property type="nucleotide sequence ID" value="NZ_BOMC01000059.1"/>
</dbReference>